<dbReference type="PANTHER" id="PTHR46661">
    <property type="entry name" value="E3 UBIQUITIN-PROTEIN LIGASE ZNRF1-LIKE PROTEIN"/>
    <property type="match status" value="1"/>
</dbReference>
<evidence type="ECO:0000256" key="7">
    <source>
        <dbReference type="ARBA" id="ARBA00022679"/>
    </source>
</evidence>
<keyword evidence="14" id="KW-0458">Lysosome</keyword>
<dbReference type="OrthoDB" id="10057496at2759"/>
<evidence type="ECO:0000256" key="12">
    <source>
        <dbReference type="ARBA" id="ARBA00022833"/>
    </source>
</evidence>
<keyword evidence="9" id="KW-0967">Endosome</keyword>
<dbReference type="GO" id="GO:0061630">
    <property type="term" value="F:ubiquitin protein ligase activity"/>
    <property type="evidence" value="ECO:0007669"/>
    <property type="project" value="UniProtKB-EC"/>
</dbReference>
<feature type="domain" description="RING-type" evidence="18">
    <location>
        <begin position="88"/>
        <end position="128"/>
    </location>
</feature>
<keyword evidence="8" id="KW-0519">Myristate</keyword>
<dbReference type="PROSITE" id="PS50089">
    <property type="entry name" value="ZF_RING_2"/>
    <property type="match status" value="1"/>
</dbReference>
<dbReference type="EC" id="2.3.2.27" evidence="6"/>
<evidence type="ECO:0000256" key="5">
    <source>
        <dbReference type="ARBA" id="ARBA00004906"/>
    </source>
</evidence>
<dbReference type="GO" id="GO:0008270">
    <property type="term" value="F:zinc ion binding"/>
    <property type="evidence" value="ECO:0007669"/>
    <property type="project" value="UniProtKB-KW"/>
</dbReference>
<dbReference type="GO" id="GO:0070936">
    <property type="term" value="P:protein K48-linked ubiquitination"/>
    <property type="evidence" value="ECO:0007669"/>
    <property type="project" value="TreeGrafter"/>
</dbReference>
<evidence type="ECO:0000256" key="15">
    <source>
        <dbReference type="ARBA" id="ARBA00023288"/>
    </source>
</evidence>
<dbReference type="GO" id="GO:0016020">
    <property type="term" value="C:membrane"/>
    <property type="evidence" value="ECO:0007669"/>
    <property type="project" value="UniProtKB-SubCell"/>
</dbReference>
<accession>A0A816CUT9</accession>
<comment type="pathway">
    <text evidence="5">Protein modification; protein ubiquitination.</text>
</comment>
<keyword evidence="10 16" id="KW-0863">Zinc-finger</keyword>
<evidence type="ECO:0000256" key="6">
    <source>
        <dbReference type="ARBA" id="ARBA00012483"/>
    </source>
</evidence>
<keyword evidence="12" id="KW-0862">Zinc</keyword>
<comment type="subcellular location">
    <subcellularLocation>
        <location evidence="3">Endosome</location>
    </subcellularLocation>
    <subcellularLocation>
        <location evidence="4">Lysosome</location>
    </subcellularLocation>
    <subcellularLocation>
        <location evidence="2">Membrane</location>
        <topology evidence="2">Peripheral membrane protein</topology>
    </subcellularLocation>
</comment>
<keyword evidence="13" id="KW-0472">Membrane</keyword>
<dbReference type="Pfam" id="PF13639">
    <property type="entry name" value="zf-RING_2"/>
    <property type="match status" value="1"/>
</dbReference>
<comment type="catalytic activity">
    <reaction evidence="1">
        <text>S-ubiquitinyl-[E2 ubiquitin-conjugating enzyme]-L-cysteine + [acceptor protein]-L-lysine = [E2 ubiquitin-conjugating enzyme]-L-cysteine + N(6)-ubiquitinyl-[acceptor protein]-L-lysine.</text>
        <dbReference type="EC" id="2.3.2.27"/>
    </reaction>
</comment>
<keyword evidence="11" id="KW-0833">Ubl conjugation pathway</keyword>
<dbReference type="PANTHER" id="PTHR46661:SF4">
    <property type="entry name" value="RING-TYPE DOMAIN-CONTAINING PROTEIN"/>
    <property type="match status" value="1"/>
</dbReference>
<dbReference type="SUPFAM" id="SSF57850">
    <property type="entry name" value="RING/U-box"/>
    <property type="match status" value="1"/>
</dbReference>
<dbReference type="CDD" id="cd16489">
    <property type="entry name" value="mRING-CH-C4HC2H_ZNRF"/>
    <property type="match status" value="1"/>
</dbReference>
<evidence type="ECO:0000256" key="9">
    <source>
        <dbReference type="ARBA" id="ARBA00022753"/>
    </source>
</evidence>
<evidence type="ECO:0000259" key="18">
    <source>
        <dbReference type="PROSITE" id="PS50089"/>
    </source>
</evidence>
<evidence type="ECO:0000256" key="2">
    <source>
        <dbReference type="ARBA" id="ARBA00004170"/>
    </source>
</evidence>
<evidence type="ECO:0000313" key="19">
    <source>
        <dbReference type="EMBL" id="CAF1628934.1"/>
    </source>
</evidence>
<evidence type="ECO:0000256" key="13">
    <source>
        <dbReference type="ARBA" id="ARBA00023136"/>
    </source>
</evidence>
<evidence type="ECO:0000256" key="3">
    <source>
        <dbReference type="ARBA" id="ARBA00004177"/>
    </source>
</evidence>
<dbReference type="Proteomes" id="UP000663834">
    <property type="component" value="Unassembled WGS sequence"/>
</dbReference>
<feature type="region of interest" description="Disordered" evidence="17">
    <location>
        <begin position="1"/>
        <end position="25"/>
    </location>
</feature>
<evidence type="ECO:0000256" key="11">
    <source>
        <dbReference type="ARBA" id="ARBA00022786"/>
    </source>
</evidence>
<evidence type="ECO:0000256" key="14">
    <source>
        <dbReference type="ARBA" id="ARBA00023228"/>
    </source>
</evidence>
<evidence type="ECO:0000256" key="8">
    <source>
        <dbReference type="ARBA" id="ARBA00022707"/>
    </source>
</evidence>
<evidence type="ECO:0000256" key="16">
    <source>
        <dbReference type="PROSITE-ProRule" id="PRU00175"/>
    </source>
</evidence>
<dbReference type="AlphaFoldDB" id="A0A816CUT9"/>
<sequence>MGNRSCCSNTRQRMQPSPSARIGLTNSPQHAARMPQFHIFHDKFPVGQEQKYEISPVDIKQKYLVNLFLIPYYNTEILTDNLNNDQECAICFEPFCRQDTVARLECLCIYHKKCLDEWGQRKRCCPLHMDKIVLTNLNKFNSSNQFLQEQNK</sequence>
<keyword evidence="10 16" id="KW-0479">Metal-binding</keyword>
<organism evidence="19 20">
    <name type="scientific">Rotaria magnacalcarata</name>
    <dbReference type="NCBI Taxonomy" id="392030"/>
    <lineage>
        <taxon>Eukaryota</taxon>
        <taxon>Metazoa</taxon>
        <taxon>Spiralia</taxon>
        <taxon>Gnathifera</taxon>
        <taxon>Rotifera</taxon>
        <taxon>Eurotatoria</taxon>
        <taxon>Bdelloidea</taxon>
        <taxon>Philodinida</taxon>
        <taxon>Philodinidae</taxon>
        <taxon>Rotaria</taxon>
    </lineage>
</organism>
<name>A0A816CUT9_9BILA</name>
<evidence type="ECO:0000313" key="20">
    <source>
        <dbReference type="Proteomes" id="UP000663834"/>
    </source>
</evidence>
<protein>
    <recommendedName>
        <fullName evidence="6">RING-type E3 ubiquitin transferase</fullName>
        <ecNumber evidence="6">2.3.2.27</ecNumber>
    </recommendedName>
</protein>
<evidence type="ECO:0000256" key="1">
    <source>
        <dbReference type="ARBA" id="ARBA00000900"/>
    </source>
</evidence>
<evidence type="ECO:0000256" key="10">
    <source>
        <dbReference type="ARBA" id="ARBA00022771"/>
    </source>
</evidence>
<keyword evidence="7" id="KW-0808">Transferase</keyword>
<gene>
    <name evidence="19" type="ORF">KQP761_LOCUS25807</name>
</gene>
<evidence type="ECO:0000256" key="17">
    <source>
        <dbReference type="SAM" id="MobiDB-lite"/>
    </source>
</evidence>
<dbReference type="EMBL" id="CAJNOW010014082">
    <property type="protein sequence ID" value="CAF1628934.1"/>
    <property type="molecule type" value="Genomic_DNA"/>
</dbReference>
<dbReference type="GO" id="GO:0005764">
    <property type="term" value="C:lysosome"/>
    <property type="evidence" value="ECO:0007669"/>
    <property type="project" value="UniProtKB-SubCell"/>
</dbReference>
<comment type="caution">
    <text evidence="19">The sequence shown here is derived from an EMBL/GenBank/DDBJ whole genome shotgun (WGS) entry which is preliminary data.</text>
</comment>
<reference evidence="19" key="1">
    <citation type="submission" date="2021-02" db="EMBL/GenBank/DDBJ databases">
        <authorList>
            <person name="Nowell W R."/>
        </authorList>
    </citation>
    <scope>NUCLEOTIDE SEQUENCE</scope>
</reference>
<keyword evidence="15" id="KW-0449">Lipoprotein</keyword>
<dbReference type="GO" id="GO:0005768">
    <property type="term" value="C:endosome"/>
    <property type="evidence" value="ECO:0007669"/>
    <property type="project" value="UniProtKB-SubCell"/>
</dbReference>
<dbReference type="InterPro" id="IPR001841">
    <property type="entry name" value="Znf_RING"/>
</dbReference>
<evidence type="ECO:0000256" key="4">
    <source>
        <dbReference type="ARBA" id="ARBA00004371"/>
    </source>
</evidence>
<dbReference type="InterPro" id="IPR013083">
    <property type="entry name" value="Znf_RING/FYVE/PHD"/>
</dbReference>
<dbReference type="Gene3D" id="3.30.40.10">
    <property type="entry name" value="Zinc/RING finger domain, C3HC4 (zinc finger)"/>
    <property type="match status" value="1"/>
</dbReference>
<dbReference type="InterPro" id="IPR051878">
    <property type="entry name" value="ZNRF_ubiq-protein_ligase"/>
</dbReference>
<proteinExistence type="predicted"/>
<dbReference type="GO" id="GO:0043161">
    <property type="term" value="P:proteasome-mediated ubiquitin-dependent protein catabolic process"/>
    <property type="evidence" value="ECO:0007669"/>
    <property type="project" value="TreeGrafter"/>
</dbReference>